<dbReference type="AlphaFoldDB" id="A0A5E7XXG4"/>
<dbReference type="GO" id="GO:0016887">
    <property type="term" value="F:ATP hydrolysis activity"/>
    <property type="evidence" value="ECO:0007669"/>
    <property type="project" value="InterPro"/>
</dbReference>
<organism evidence="2 3">
    <name type="scientific">Sphingomonas aurantiaca</name>
    <dbReference type="NCBI Taxonomy" id="185949"/>
    <lineage>
        <taxon>Bacteria</taxon>
        <taxon>Pseudomonadati</taxon>
        <taxon>Pseudomonadota</taxon>
        <taxon>Alphaproteobacteria</taxon>
        <taxon>Sphingomonadales</taxon>
        <taxon>Sphingomonadaceae</taxon>
        <taxon>Sphingomonas</taxon>
    </lineage>
</organism>
<protein>
    <recommendedName>
        <fullName evidence="1">ATPase dynein-related AAA domain-containing protein</fullName>
    </recommendedName>
</protein>
<dbReference type="InterPro" id="IPR027417">
    <property type="entry name" value="P-loop_NTPase"/>
</dbReference>
<dbReference type="Gene3D" id="3.40.50.300">
    <property type="entry name" value="P-loop containing nucleotide triphosphate hydrolases"/>
    <property type="match status" value="1"/>
</dbReference>
<feature type="domain" description="ATPase dynein-related AAA" evidence="1">
    <location>
        <begin position="256"/>
        <end position="337"/>
    </location>
</feature>
<proteinExistence type="predicted"/>
<sequence length="465" mass="53147">MQRYRELSALGRIAFVTFHESYSYEEFIEGLRPQQGLSDGDAAQAGFSLQAEPGLLLRIAKRAMSVVRSDVAPLSLAERRIFKMSIGEAANPEEDYLLEESLAGGYVLLGWGNQIDFSRPEFAERDPILKAAREHYAQYVPDREISNQSGYVKYPYAFRNRVREGDILVISRGNSRFRAIAEVKGPYEYQPRDTDEYANRRKVRWLWQDREGVPVEEIYPRGFSMGSLYELARSDLNLAALEQYAGAGHANLSAASAEQPFVLVIDEINRANISRVFGELITLIESDKRLGAREERKVTLPYSKIEFGLPSNLHIVGTMNTADRSIALLDTALRRRFEFRELMPRSDRLADASEETGIDLVRLLDVLNDRIEYLLDRDHQIGHAYLIGCDSKADVDERMRNRIIPLLQEYFYEDLAKVRRLLGEGFIETTKLDPFGGGDDEGEQERIRYRVRASFDQEAYDKLTA</sequence>
<reference evidence="2 3" key="1">
    <citation type="submission" date="2019-09" db="EMBL/GenBank/DDBJ databases">
        <authorList>
            <person name="Dittami M. S."/>
        </authorList>
    </citation>
    <scope>NUCLEOTIDE SEQUENCE [LARGE SCALE GENOMIC DNA]</scope>
    <source>
        <strain evidence="2">SPHINGO391</strain>
    </source>
</reference>
<gene>
    <name evidence="2" type="ORF">SPHINGO391_240020</name>
</gene>
<name>A0A5E7XXG4_9SPHN</name>
<evidence type="ECO:0000313" key="2">
    <source>
        <dbReference type="EMBL" id="VVS98517.1"/>
    </source>
</evidence>
<evidence type="ECO:0000313" key="3">
    <source>
        <dbReference type="Proteomes" id="UP000326857"/>
    </source>
</evidence>
<dbReference type="PANTHER" id="PTHR37291">
    <property type="entry name" value="5-METHYLCYTOSINE-SPECIFIC RESTRICTION ENZYME B"/>
    <property type="match status" value="1"/>
</dbReference>
<dbReference type="PANTHER" id="PTHR37291:SF1">
    <property type="entry name" value="TYPE IV METHYL-DIRECTED RESTRICTION ENZYME ECOKMCRB SUBUNIT"/>
    <property type="match status" value="1"/>
</dbReference>
<evidence type="ECO:0000259" key="1">
    <source>
        <dbReference type="Pfam" id="PF07728"/>
    </source>
</evidence>
<dbReference type="InterPro" id="IPR011704">
    <property type="entry name" value="ATPase_dyneun-rel_AAA"/>
</dbReference>
<dbReference type="EMBL" id="CABVLI010000017">
    <property type="protein sequence ID" value="VVS98517.1"/>
    <property type="molecule type" value="Genomic_DNA"/>
</dbReference>
<dbReference type="InterPro" id="IPR052934">
    <property type="entry name" value="Methyl-DNA_Rec/Restrict_Enz"/>
</dbReference>
<dbReference type="Pfam" id="PF07728">
    <property type="entry name" value="AAA_5"/>
    <property type="match status" value="1"/>
</dbReference>
<dbReference type="GO" id="GO:0005524">
    <property type="term" value="F:ATP binding"/>
    <property type="evidence" value="ECO:0007669"/>
    <property type="project" value="InterPro"/>
</dbReference>
<dbReference type="SUPFAM" id="SSF52540">
    <property type="entry name" value="P-loop containing nucleoside triphosphate hydrolases"/>
    <property type="match status" value="1"/>
</dbReference>
<dbReference type="Proteomes" id="UP000326857">
    <property type="component" value="Unassembled WGS sequence"/>
</dbReference>
<accession>A0A5E7XXG4</accession>